<reference evidence="2" key="1">
    <citation type="submission" date="2020-02" db="EMBL/GenBank/DDBJ databases">
        <authorList>
            <person name="Meier V. D."/>
        </authorList>
    </citation>
    <scope>NUCLEOTIDE SEQUENCE</scope>
    <source>
        <strain evidence="2">AVDCRST_MAG19</strain>
    </source>
</reference>
<feature type="non-terminal residue" evidence="2">
    <location>
        <position position="1"/>
    </location>
</feature>
<gene>
    <name evidence="2" type="ORF">AVDCRST_MAG19-1587</name>
</gene>
<evidence type="ECO:0000256" key="1">
    <source>
        <dbReference type="SAM" id="MobiDB-lite"/>
    </source>
</evidence>
<name>A0A6J4U5T9_9BACT</name>
<sequence>EFRTLLWLRLHGSPLAPEARRRGPAAARAGARLDLSVGIRAADHPRRRRPNRCPAARVERLDRALHERTARAGRHGRLELPANGRLPAAAVRVRLRGRGLADPRARRGAQPGGRGRDRRCGGEGRHDPLLRGRDRRRTGDPTRRARRRRLRADLSRAPAPGRCAGLRRRRGRGRRLGRGVGDRVGPWLRGRPPRAGPRRRRDRPVRLRRRLPPLRTGVLPGGAGCRAAGPPSRTATARTLV</sequence>
<feature type="compositionally biased region" description="Low complexity" evidence="1">
    <location>
        <begin position="155"/>
        <end position="164"/>
    </location>
</feature>
<protein>
    <submittedName>
        <fullName evidence="2">Uncharacterized protein</fullName>
    </submittedName>
</protein>
<organism evidence="2">
    <name type="scientific">uncultured Thermomicrobiales bacterium</name>
    <dbReference type="NCBI Taxonomy" id="1645740"/>
    <lineage>
        <taxon>Bacteria</taxon>
        <taxon>Pseudomonadati</taxon>
        <taxon>Thermomicrobiota</taxon>
        <taxon>Thermomicrobia</taxon>
        <taxon>Thermomicrobiales</taxon>
        <taxon>environmental samples</taxon>
    </lineage>
</organism>
<feature type="compositionally biased region" description="Basic residues" evidence="1">
    <location>
        <begin position="165"/>
        <end position="177"/>
    </location>
</feature>
<feature type="non-terminal residue" evidence="2">
    <location>
        <position position="241"/>
    </location>
</feature>
<accession>A0A6J4U5T9</accession>
<dbReference type="EMBL" id="CADCWL010000001">
    <property type="protein sequence ID" value="CAA9541802.1"/>
    <property type="molecule type" value="Genomic_DNA"/>
</dbReference>
<dbReference type="AlphaFoldDB" id="A0A6J4U5T9"/>
<feature type="compositionally biased region" description="Basic and acidic residues" evidence="1">
    <location>
        <begin position="114"/>
        <end position="143"/>
    </location>
</feature>
<evidence type="ECO:0000313" key="2">
    <source>
        <dbReference type="EMBL" id="CAA9541802.1"/>
    </source>
</evidence>
<feature type="region of interest" description="Disordered" evidence="1">
    <location>
        <begin position="97"/>
        <end position="241"/>
    </location>
</feature>
<proteinExistence type="predicted"/>
<feature type="compositionally biased region" description="Basic residues" evidence="1">
    <location>
        <begin position="196"/>
        <end position="212"/>
    </location>
</feature>